<dbReference type="GO" id="GO:0016747">
    <property type="term" value="F:acyltransferase activity, transferring groups other than amino-acyl groups"/>
    <property type="evidence" value="ECO:0007669"/>
    <property type="project" value="InterPro"/>
</dbReference>
<sequence length="179" mass="20677">MPTQVAGCYPSRHEKRLTLKDGREVFQRPVLWTDRELILDLFNRISPESLYMRFLRHYRVLPEDMLYHFTHLDYIDRFALAAVVEEEGKEAIIAVVRYARDPQEGLTDLAIVVRDDWQNKGLGKSLLLGLIDAGREHGIKRFVSMMDPGNTIIRQTLARLGFEASYSLKNGVFQVEIVV</sequence>
<dbReference type="InterPro" id="IPR000182">
    <property type="entry name" value="GNAT_dom"/>
</dbReference>
<dbReference type="PROSITE" id="PS51186">
    <property type="entry name" value="GNAT"/>
    <property type="match status" value="1"/>
</dbReference>
<dbReference type="AlphaFoldDB" id="A0A485LXJ6"/>
<dbReference type="Pfam" id="PF00583">
    <property type="entry name" value="Acetyltransf_1"/>
    <property type="match status" value="1"/>
</dbReference>
<name>A0A485LXJ6_9ZZZZ</name>
<protein>
    <submittedName>
        <fullName evidence="2">Acetyltransferase Pat</fullName>
        <ecNumber evidence="2">2.3.1.-</ecNumber>
    </submittedName>
</protein>
<organism evidence="2">
    <name type="scientific">anaerobic digester metagenome</name>
    <dbReference type="NCBI Taxonomy" id="1263854"/>
    <lineage>
        <taxon>unclassified sequences</taxon>
        <taxon>metagenomes</taxon>
        <taxon>ecological metagenomes</taxon>
    </lineage>
</organism>
<dbReference type="SUPFAM" id="SSF55729">
    <property type="entry name" value="Acyl-CoA N-acyltransferases (Nat)"/>
    <property type="match status" value="1"/>
</dbReference>
<dbReference type="Gene3D" id="3.40.630.30">
    <property type="match status" value="1"/>
</dbReference>
<reference evidence="2" key="1">
    <citation type="submission" date="2019-03" db="EMBL/GenBank/DDBJ databases">
        <authorList>
            <person name="Hao L."/>
        </authorList>
    </citation>
    <scope>NUCLEOTIDE SEQUENCE</scope>
</reference>
<keyword evidence="2" id="KW-0808">Transferase</keyword>
<dbReference type="EMBL" id="CAADRM010000059">
    <property type="protein sequence ID" value="VFU12942.1"/>
    <property type="molecule type" value="Genomic_DNA"/>
</dbReference>
<proteinExistence type="predicted"/>
<dbReference type="EC" id="2.3.1.-" evidence="2"/>
<dbReference type="InterPro" id="IPR016181">
    <property type="entry name" value="Acyl_CoA_acyltransferase"/>
</dbReference>
<gene>
    <name evidence="2" type="ORF">SCFA_1510007</name>
</gene>
<evidence type="ECO:0000259" key="1">
    <source>
        <dbReference type="PROSITE" id="PS51186"/>
    </source>
</evidence>
<feature type="domain" description="N-acetyltransferase" evidence="1">
    <location>
        <begin position="25"/>
        <end position="179"/>
    </location>
</feature>
<evidence type="ECO:0000313" key="2">
    <source>
        <dbReference type="EMBL" id="VFU12942.1"/>
    </source>
</evidence>
<keyword evidence="2" id="KW-0012">Acyltransferase</keyword>
<accession>A0A485LXJ6</accession>